<dbReference type="AlphaFoldDB" id="A0A4Z1C578"/>
<evidence type="ECO:0000313" key="3">
    <source>
        <dbReference type="Proteomes" id="UP000298325"/>
    </source>
</evidence>
<dbReference type="RefSeq" id="WP_135803092.1">
    <property type="nucleotide sequence ID" value="NZ_SRPF01000002.1"/>
</dbReference>
<reference evidence="2 3" key="1">
    <citation type="submission" date="2019-04" db="EMBL/GenBank/DDBJ databases">
        <authorList>
            <person name="Park S."/>
            <person name="Yoon J.-H."/>
        </authorList>
    </citation>
    <scope>NUCLEOTIDE SEQUENCE [LARGE SCALE GENOMIC DNA]</scope>
    <source>
        <strain evidence="2 3">HJM-18</strain>
    </source>
</reference>
<proteinExistence type="predicted"/>
<name>A0A4Z1C578_9GAMM</name>
<accession>A0A4Z1C578</accession>
<feature type="transmembrane region" description="Helical" evidence="1">
    <location>
        <begin position="15"/>
        <end position="34"/>
    </location>
</feature>
<keyword evidence="1" id="KW-0812">Transmembrane</keyword>
<gene>
    <name evidence="2" type="ORF">E5Q11_09185</name>
</gene>
<keyword evidence="1" id="KW-1133">Transmembrane helix</keyword>
<dbReference type="EMBL" id="SRPF01000002">
    <property type="protein sequence ID" value="TGN40430.1"/>
    <property type="molecule type" value="Genomic_DNA"/>
</dbReference>
<sequence>MFEGNMFGHTMWGGHWLWMLLMAVAVVVPVWRICQRAGYPGLLGLLILIPMVNLGLLYFLAFADWPASRAGDGNG</sequence>
<organism evidence="2 3">
    <name type="scientific">Marinobacter confluentis</name>
    <dbReference type="NCBI Taxonomy" id="1697557"/>
    <lineage>
        <taxon>Bacteria</taxon>
        <taxon>Pseudomonadati</taxon>
        <taxon>Pseudomonadota</taxon>
        <taxon>Gammaproteobacteria</taxon>
        <taxon>Pseudomonadales</taxon>
        <taxon>Marinobacteraceae</taxon>
        <taxon>Marinobacter</taxon>
    </lineage>
</organism>
<evidence type="ECO:0000313" key="2">
    <source>
        <dbReference type="EMBL" id="TGN40430.1"/>
    </source>
</evidence>
<evidence type="ECO:0000256" key="1">
    <source>
        <dbReference type="SAM" id="Phobius"/>
    </source>
</evidence>
<dbReference type="Proteomes" id="UP000298325">
    <property type="component" value="Unassembled WGS sequence"/>
</dbReference>
<keyword evidence="1" id="KW-0472">Membrane</keyword>
<comment type="caution">
    <text evidence="2">The sequence shown here is derived from an EMBL/GenBank/DDBJ whole genome shotgun (WGS) entry which is preliminary data.</text>
</comment>
<keyword evidence="3" id="KW-1185">Reference proteome</keyword>
<protein>
    <recommendedName>
        <fullName evidence="4">DUF805 domain-containing protein</fullName>
    </recommendedName>
</protein>
<evidence type="ECO:0008006" key="4">
    <source>
        <dbReference type="Google" id="ProtNLM"/>
    </source>
</evidence>
<feature type="transmembrane region" description="Helical" evidence="1">
    <location>
        <begin position="41"/>
        <end position="61"/>
    </location>
</feature>